<dbReference type="AlphaFoldDB" id="A0AAE0BMC0"/>
<organism evidence="6 7">
    <name type="scientific">Cymbomonas tetramitiformis</name>
    <dbReference type="NCBI Taxonomy" id="36881"/>
    <lineage>
        <taxon>Eukaryota</taxon>
        <taxon>Viridiplantae</taxon>
        <taxon>Chlorophyta</taxon>
        <taxon>Pyramimonadophyceae</taxon>
        <taxon>Pyramimonadales</taxon>
        <taxon>Pyramimonadaceae</taxon>
        <taxon>Cymbomonas</taxon>
    </lineage>
</organism>
<dbReference type="Proteomes" id="UP001190700">
    <property type="component" value="Unassembled WGS sequence"/>
</dbReference>
<feature type="transmembrane region" description="Helical" evidence="5">
    <location>
        <begin position="199"/>
        <end position="217"/>
    </location>
</feature>
<comment type="caution">
    <text evidence="6">The sequence shown here is derived from an EMBL/GenBank/DDBJ whole genome shotgun (WGS) entry which is preliminary data.</text>
</comment>
<evidence type="ECO:0000256" key="1">
    <source>
        <dbReference type="ARBA" id="ARBA00004141"/>
    </source>
</evidence>
<evidence type="ECO:0000313" key="6">
    <source>
        <dbReference type="EMBL" id="KAK3239216.1"/>
    </source>
</evidence>
<keyword evidence="7" id="KW-1185">Reference proteome</keyword>
<dbReference type="PANTHER" id="PTHR22829:SF5">
    <property type="entry name" value="INTEGRAL MEMBRANE PROTEIN GPR155"/>
    <property type="match status" value="1"/>
</dbReference>
<feature type="transmembrane region" description="Helical" evidence="5">
    <location>
        <begin position="86"/>
        <end position="103"/>
    </location>
</feature>
<keyword evidence="3 5" id="KW-1133">Transmembrane helix</keyword>
<dbReference type="GO" id="GO:0016020">
    <property type="term" value="C:membrane"/>
    <property type="evidence" value="ECO:0007669"/>
    <property type="project" value="UniProtKB-SubCell"/>
</dbReference>
<dbReference type="Pfam" id="PF03547">
    <property type="entry name" value="Mem_trans"/>
    <property type="match status" value="1"/>
</dbReference>
<feature type="transmembrane region" description="Helical" evidence="5">
    <location>
        <begin position="115"/>
        <end position="138"/>
    </location>
</feature>
<feature type="transmembrane region" description="Helical" evidence="5">
    <location>
        <begin position="30"/>
        <end position="49"/>
    </location>
</feature>
<accession>A0AAE0BMC0</accession>
<feature type="transmembrane region" description="Helical" evidence="5">
    <location>
        <begin position="61"/>
        <end position="80"/>
    </location>
</feature>
<evidence type="ECO:0000256" key="4">
    <source>
        <dbReference type="ARBA" id="ARBA00023136"/>
    </source>
</evidence>
<dbReference type="GO" id="GO:0023051">
    <property type="term" value="P:regulation of signaling"/>
    <property type="evidence" value="ECO:0007669"/>
    <property type="project" value="TreeGrafter"/>
</dbReference>
<dbReference type="PANTHER" id="PTHR22829">
    <property type="entry name" value="DEP DOMAIN PROTEIN"/>
    <property type="match status" value="1"/>
</dbReference>
<feature type="non-terminal residue" evidence="6">
    <location>
        <position position="363"/>
    </location>
</feature>
<reference evidence="6 7" key="1">
    <citation type="journal article" date="2015" name="Genome Biol. Evol.">
        <title>Comparative Genomics of a Bacterivorous Green Alga Reveals Evolutionary Causalities and Consequences of Phago-Mixotrophic Mode of Nutrition.</title>
        <authorList>
            <person name="Burns J.A."/>
            <person name="Paasch A."/>
            <person name="Narechania A."/>
            <person name="Kim E."/>
        </authorList>
    </citation>
    <scope>NUCLEOTIDE SEQUENCE [LARGE SCALE GENOMIC DNA]</scope>
    <source>
        <strain evidence="6 7">PLY_AMNH</strain>
    </source>
</reference>
<name>A0AAE0BMC0_9CHLO</name>
<sequence>MDDLFGESDTEMSLDSVSSEDANLTLVKTLIKYVVILLLGYCSASAGVVSSQFSEVLNKCMTYVSMPVLLFSTIAVLDLSAVNYKVLFVILISRSFVFLVALVTPKLLLAFRNNALAGGMFAILATQGNDFAFGAPIIKMLFPSSMSEEVDYSAYCFLAAPIQLALLNPIAMLILAWGAAIEQGATLHWKVMLAILREIACNPAVFTVFLGLAWNYFFGPQLPGVVSPVLSLVGGTFTPLALFLMGSTCVSSLANLQARELTYPMLLAFYKVVMLPVCARLLAQLLLASEDEAGGEGAEGQHADFLDFSYIFGSLPTAVGVPQALAYHYNAPEVCAEVSVLWLRAASAMRFRRAGHIRALPAR</sequence>
<dbReference type="InterPro" id="IPR004776">
    <property type="entry name" value="Mem_transp_PIN-like"/>
</dbReference>
<evidence type="ECO:0000256" key="5">
    <source>
        <dbReference type="SAM" id="Phobius"/>
    </source>
</evidence>
<evidence type="ECO:0000256" key="3">
    <source>
        <dbReference type="ARBA" id="ARBA00022989"/>
    </source>
</evidence>
<feature type="transmembrane region" description="Helical" evidence="5">
    <location>
        <begin position="158"/>
        <end position="178"/>
    </location>
</feature>
<evidence type="ECO:0000256" key="2">
    <source>
        <dbReference type="ARBA" id="ARBA00022692"/>
    </source>
</evidence>
<comment type="subcellular location">
    <subcellularLocation>
        <location evidence="1">Membrane</location>
        <topology evidence="1">Multi-pass membrane protein</topology>
    </subcellularLocation>
</comment>
<keyword evidence="4 5" id="KW-0472">Membrane</keyword>
<proteinExistence type="predicted"/>
<dbReference type="InterPro" id="IPR051832">
    <property type="entry name" value="mTOR-Rac_regulators"/>
</dbReference>
<gene>
    <name evidence="6" type="ORF">CYMTET_50837</name>
</gene>
<dbReference type="EMBL" id="LGRX02033990">
    <property type="protein sequence ID" value="KAK3239216.1"/>
    <property type="molecule type" value="Genomic_DNA"/>
</dbReference>
<keyword evidence="2 5" id="KW-0812">Transmembrane</keyword>
<dbReference type="GO" id="GO:0055085">
    <property type="term" value="P:transmembrane transport"/>
    <property type="evidence" value="ECO:0007669"/>
    <property type="project" value="InterPro"/>
</dbReference>
<evidence type="ECO:0000313" key="7">
    <source>
        <dbReference type="Proteomes" id="UP001190700"/>
    </source>
</evidence>
<protein>
    <submittedName>
        <fullName evidence="6">Uncharacterized protein</fullName>
    </submittedName>
</protein>